<dbReference type="EMBL" id="JAEUWV010000002">
    <property type="protein sequence ID" value="MCO6394013.1"/>
    <property type="molecule type" value="Genomic_DNA"/>
</dbReference>
<organism evidence="1 2">
    <name type="scientific">Corynebacterium lipophilum</name>
    <dbReference type="NCBI Taxonomy" id="2804918"/>
    <lineage>
        <taxon>Bacteria</taxon>
        <taxon>Bacillati</taxon>
        <taxon>Actinomycetota</taxon>
        <taxon>Actinomycetes</taxon>
        <taxon>Mycobacteriales</taxon>
        <taxon>Corynebacteriaceae</taxon>
        <taxon>Corynebacterium</taxon>
    </lineage>
</organism>
<accession>A0AAW5HUS6</accession>
<proteinExistence type="predicted"/>
<dbReference type="AlphaFoldDB" id="A0AAW5HUS6"/>
<evidence type="ECO:0000313" key="1">
    <source>
        <dbReference type="EMBL" id="MCO6394013.1"/>
    </source>
</evidence>
<name>A0AAW5HUS6_9CORY</name>
<evidence type="ECO:0000313" key="2">
    <source>
        <dbReference type="Proteomes" id="UP001205920"/>
    </source>
</evidence>
<comment type="caution">
    <text evidence="1">The sequence shown here is derived from an EMBL/GenBank/DDBJ whole genome shotgun (WGS) entry which is preliminary data.</text>
</comment>
<gene>
    <name evidence="1" type="ORF">JMN37_03290</name>
</gene>
<dbReference type="Proteomes" id="UP001205920">
    <property type="component" value="Unassembled WGS sequence"/>
</dbReference>
<dbReference type="RefSeq" id="WP_083290803.1">
    <property type="nucleotide sequence ID" value="NZ_JAEUWV010000002.1"/>
</dbReference>
<reference evidence="1 2" key="1">
    <citation type="submission" date="2021-01" db="EMBL/GenBank/DDBJ databases">
        <title>Identification and Characterization of Corynebacterium sp.</title>
        <authorList>
            <person name="Luo Q."/>
            <person name="Qu P."/>
            <person name="Chen Q."/>
        </authorList>
    </citation>
    <scope>NUCLEOTIDE SEQUENCE [LARGE SCALE GENOMIC DNA]</scope>
    <source>
        <strain evidence="1 2">MC-18</strain>
    </source>
</reference>
<protein>
    <submittedName>
        <fullName evidence="1">Abi family protein</fullName>
    </submittedName>
</protein>
<keyword evidence="2" id="KW-1185">Reference proteome</keyword>
<sequence length="253" mass="28601">MTFPTQLPSTNAALLWGSLPPARLASFLSESPNGNIDEALELYIWNIKLSTAFLADIAILEVALRESINKAAAAKWGSHWYLDIPLDERSEQNLAVAWSQLSRRVRERPNDGDVPGRLFANCTFGFWTNLFDKGGHTGKSPRRVRVNYEHNWEAALRHAFPEGRNVARQQHAGFTRDWVHGICKRVNSIRNRVAHHEPLIRGFPMPGQPHRMTCTEAHEETLKLARMLDPKLAAWLAENSDVPRLIAARPCTT</sequence>